<evidence type="ECO:0000313" key="1">
    <source>
        <dbReference type="EMBL" id="GAA2071984.1"/>
    </source>
</evidence>
<comment type="caution">
    <text evidence="1">The sequence shown here is derived from an EMBL/GenBank/DDBJ whole genome shotgun (WGS) entry which is preliminary data.</text>
</comment>
<dbReference type="EMBL" id="BAAAPY010000001">
    <property type="protein sequence ID" value="GAA2071984.1"/>
    <property type="molecule type" value="Genomic_DNA"/>
</dbReference>
<accession>A0ABN2VU49</accession>
<dbReference type="Proteomes" id="UP001501480">
    <property type="component" value="Unassembled WGS sequence"/>
</dbReference>
<sequence length="120" mass="12563">MAAKTATKKSDTAAPKTLKDAAATGAVRLLRQRKNGTLRSLPYLAPGSDQRTQAEAVAARRAKGETVGAIATDLNLSIATVRRMITNLLVAQQIEKGDSADRYTPGETKAVLSVVGEDAA</sequence>
<proteinExistence type="predicted"/>
<organism evidence="1 2">
    <name type="scientific">Aeromicrobium halocynthiae</name>
    <dbReference type="NCBI Taxonomy" id="560557"/>
    <lineage>
        <taxon>Bacteria</taxon>
        <taxon>Bacillati</taxon>
        <taxon>Actinomycetota</taxon>
        <taxon>Actinomycetes</taxon>
        <taxon>Propionibacteriales</taxon>
        <taxon>Nocardioidaceae</taxon>
        <taxon>Aeromicrobium</taxon>
    </lineage>
</organism>
<name>A0ABN2VU49_9ACTN</name>
<gene>
    <name evidence="1" type="ORF">GCM10009821_07490</name>
</gene>
<dbReference type="RefSeq" id="WP_344324493.1">
    <property type="nucleotide sequence ID" value="NZ_BAAAPY010000001.1"/>
</dbReference>
<keyword evidence="2" id="KW-1185">Reference proteome</keyword>
<reference evidence="1 2" key="1">
    <citation type="journal article" date="2019" name="Int. J. Syst. Evol. Microbiol.">
        <title>The Global Catalogue of Microorganisms (GCM) 10K type strain sequencing project: providing services to taxonomists for standard genome sequencing and annotation.</title>
        <authorList>
            <consortium name="The Broad Institute Genomics Platform"/>
            <consortium name="The Broad Institute Genome Sequencing Center for Infectious Disease"/>
            <person name="Wu L."/>
            <person name="Ma J."/>
        </authorList>
    </citation>
    <scope>NUCLEOTIDE SEQUENCE [LARGE SCALE GENOMIC DNA]</scope>
    <source>
        <strain evidence="1 2">JCM 15749</strain>
    </source>
</reference>
<protein>
    <submittedName>
        <fullName evidence="1">Uncharacterized protein</fullName>
    </submittedName>
</protein>
<evidence type="ECO:0000313" key="2">
    <source>
        <dbReference type="Proteomes" id="UP001501480"/>
    </source>
</evidence>